<keyword evidence="5" id="KW-0694">RNA-binding</keyword>
<accession>A0A238Y3L4</accession>
<organism evidence="7 8">
    <name type="scientific">Humidesulfovibrio mexicanus</name>
    <dbReference type="NCBI Taxonomy" id="147047"/>
    <lineage>
        <taxon>Bacteria</taxon>
        <taxon>Pseudomonadati</taxon>
        <taxon>Thermodesulfobacteriota</taxon>
        <taxon>Desulfovibrionia</taxon>
        <taxon>Desulfovibrionales</taxon>
        <taxon>Desulfovibrionaceae</taxon>
        <taxon>Humidesulfovibrio</taxon>
    </lineage>
</organism>
<dbReference type="EMBL" id="FZOC01000001">
    <property type="protein sequence ID" value="SNR65717.1"/>
    <property type="molecule type" value="Genomic_DNA"/>
</dbReference>
<evidence type="ECO:0000256" key="2">
    <source>
        <dbReference type="ARBA" id="ARBA00022980"/>
    </source>
</evidence>
<dbReference type="Pfam" id="PF00573">
    <property type="entry name" value="Ribosomal_L4"/>
    <property type="match status" value="1"/>
</dbReference>
<dbReference type="HAMAP" id="MF_01328_B">
    <property type="entry name" value="Ribosomal_uL4_B"/>
    <property type="match status" value="1"/>
</dbReference>
<dbReference type="NCBIfam" id="TIGR03953">
    <property type="entry name" value="rplD_bact"/>
    <property type="match status" value="1"/>
</dbReference>
<keyword evidence="5" id="KW-0699">rRNA-binding</keyword>
<dbReference type="GO" id="GO:0006412">
    <property type="term" value="P:translation"/>
    <property type="evidence" value="ECO:0007669"/>
    <property type="project" value="UniProtKB-UniRule"/>
</dbReference>
<dbReference type="AlphaFoldDB" id="A0A238Y3L4"/>
<protein>
    <recommendedName>
        <fullName evidence="4 5">Large ribosomal subunit protein uL4</fullName>
    </recommendedName>
</protein>
<evidence type="ECO:0000313" key="7">
    <source>
        <dbReference type="EMBL" id="SNR65717.1"/>
    </source>
</evidence>
<name>A0A238Y3L4_9BACT</name>
<comment type="function">
    <text evidence="5">One of the primary rRNA binding proteins, this protein initially binds near the 5'-end of the 23S rRNA. It is important during the early stages of 50S assembly. It makes multiple contacts with different domains of the 23S rRNA in the assembled 50S subunit and ribosome.</text>
</comment>
<comment type="similarity">
    <text evidence="1 5">Belongs to the universal ribosomal protein uL4 family.</text>
</comment>
<dbReference type="Proteomes" id="UP000198324">
    <property type="component" value="Unassembled WGS sequence"/>
</dbReference>
<feature type="region of interest" description="Disordered" evidence="6">
    <location>
        <begin position="57"/>
        <end position="78"/>
    </location>
</feature>
<dbReference type="SUPFAM" id="SSF52166">
    <property type="entry name" value="Ribosomal protein L4"/>
    <property type="match status" value="1"/>
</dbReference>
<evidence type="ECO:0000256" key="4">
    <source>
        <dbReference type="ARBA" id="ARBA00035244"/>
    </source>
</evidence>
<keyword evidence="2 5" id="KW-0689">Ribosomal protein</keyword>
<dbReference type="GO" id="GO:0019843">
    <property type="term" value="F:rRNA binding"/>
    <property type="evidence" value="ECO:0007669"/>
    <property type="project" value="UniProtKB-UniRule"/>
</dbReference>
<comment type="subunit">
    <text evidence="5">Part of the 50S ribosomal subunit.</text>
</comment>
<dbReference type="InterPro" id="IPR002136">
    <property type="entry name" value="Ribosomal_uL4"/>
</dbReference>
<proteinExistence type="inferred from homology"/>
<dbReference type="Gene3D" id="3.40.1370.10">
    <property type="match status" value="1"/>
</dbReference>
<comment type="function">
    <text evidence="5">Forms part of the polypeptide exit tunnel.</text>
</comment>
<dbReference type="GO" id="GO:0005840">
    <property type="term" value="C:ribosome"/>
    <property type="evidence" value="ECO:0007669"/>
    <property type="project" value="UniProtKB-KW"/>
</dbReference>
<keyword evidence="8" id="KW-1185">Reference proteome</keyword>
<dbReference type="PANTHER" id="PTHR10746">
    <property type="entry name" value="50S RIBOSOMAL PROTEIN L4"/>
    <property type="match status" value="1"/>
</dbReference>
<dbReference type="OrthoDB" id="9803201at2"/>
<gene>
    <name evidence="5" type="primary">rplD</name>
    <name evidence="7" type="ORF">SAMN04488503_0656</name>
</gene>
<evidence type="ECO:0000256" key="5">
    <source>
        <dbReference type="HAMAP-Rule" id="MF_01328"/>
    </source>
</evidence>
<dbReference type="GO" id="GO:1990904">
    <property type="term" value="C:ribonucleoprotein complex"/>
    <property type="evidence" value="ECO:0007669"/>
    <property type="project" value="UniProtKB-KW"/>
</dbReference>
<dbReference type="InterPro" id="IPR023574">
    <property type="entry name" value="Ribosomal_uL4_dom_sf"/>
</dbReference>
<evidence type="ECO:0000256" key="6">
    <source>
        <dbReference type="SAM" id="MobiDB-lite"/>
    </source>
</evidence>
<sequence>MATVTIFDQMKKEVGSLELSPEIFEVEVRPEILHFVVRAQLAAKRAGTHSVKTRAFVSGGGKKPWKQKGTGHARAGSNRSPVWRGGAIIFGPQPRSYEFKVNRKVRRLALKMALTSRLLEDNLMVLKGIDMPEIKTKSFAEIVKNLGLEKALIVFKEADNNLLLSARNVPGIKLLPADKINAYDVLLYPKLVMLENAAVSVQERLK</sequence>
<evidence type="ECO:0000256" key="3">
    <source>
        <dbReference type="ARBA" id="ARBA00023274"/>
    </source>
</evidence>
<evidence type="ECO:0000256" key="1">
    <source>
        <dbReference type="ARBA" id="ARBA00010528"/>
    </source>
</evidence>
<dbReference type="InterPro" id="IPR013005">
    <property type="entry name" value="Ribosomal_uL4-like"/>
</dbReference>
<reference evidence="7 8" key="1">
    <citation type="submission" date="2017-06" db="EMBL/GenBank/DDBJ databases">
        <authorList>
            <person name="Kim H.J."/>
            <person name="Triplett B.A."/>
        </authorList>
    </citation>
    <scope>NUCLEOTIDE SEQUENCE [LARGE SCALE GENOMIC DNA]</scope>
    <source>
        <strain evidence="7 8">DSM 13116</strain>
    </source>
</reference>
<dbReference type="PANTHER" id="PTHR10746:SF6">
    <property type="entry name" value="LARGE RIBOSOMAL SUBUNIT PROTEIN UL4M"/>
    <property type="match status" value="1"/>
</dbReference>
<keyword evidence="3 5" id="KW-0687">Ribonucleoprotein</keyword>
<dbReference type="GO" id="GO:0003735">
    <property type="term" value="F:structural constituent of ribosome"/>
    <property type="evidence" value="ECO:0007669"/>
    <property type="project" value="InterPro"/>
</dbReference>
<dbReference type="RefSeq" id="WP_089271656.1">
    <property type="nucleotide sequence ID" value="NZ_FZOC01000001.1"/>
</dbReference>
<evidence type="ECO:0000313" key="8">
    <source>
        <dbReference type="Proteomes" id="UP000198324"/>
    </source>
</evidence>